<keyword evidence="4" id="KW-0863">Zinc-finger</keyword>
<dbReference type="GO" id="GO:0008270">
    <property type="term" value="F:zinc ion binding"/>
    <property type="evidence" value="ECO:0007669"/>
    <property type="project" value="UniProtKB-KW"/>
</dbReference>
<keyword evidence="7 10" id="KW-0799">Topoisomerase</keyword>
<dbReference type="InterPro" id="IPR000380">
    <property type="entry name" value="Topo_IA"/>
</dbReference>
<dbReference type="SMART" id="SM00493">
    <property type="entry name" value="TOPRIM"/>
    <property type="match status" value="1"/>
</dbReference>
<evidence type="ECO:0000256" key="9">
    <source>
        <dbReference type="ARBA" id="ARBA00023235"/>
    </source>
</evidence>
<dbReference type="STRING" id="1802624.A2982_00240"/>
<keyword evidence="9 10" id="KW-0413">Isomerase</keyword>
<comment type="subunit">
    <text evidence="10">Monomer.</text>
</comment>
<feature type="active site" description="O-(5'-phospho-DNA)-tyrosine intermediate" evidence="10">
    <location>
        <position position="354"/>
    </location>
</feature>
<feature type="site" description="Interaction with DNA" evidence="10">
    <location>
        <position position="175"/>
    </location>
</feature>
<dbReference type="PANTHER" id="PTHR42785">
    <property type="entry name" value="DNA TOPOISOMERASE, TYPE IA, CORE"/>
    <property type="match status" value="1"/>
</dbReference>
<dbReference type="InterPro" id="IPR013825">
    <property type="entry name" value="Topo_IA_cen_sub2"/>
</dbReference>
<evidence type="ECO:0000256" key="10">
    <source>
        <dbReference type="HAMAP-Rule" id="MF_00952"/>
    </source>
</evidence>
<evidence type="ECO:0000256" key="5">
    <source>
        <dbReference type="ARBA" id="ARBA00022833"/>
    </source>
</evidence>
<dbReference type="Pfam" id="PF01131">
    <property type="entry name" value="Topoisom_bac"/>
    <property type="match status" value="1"/>
</dbReference>
<organism evidence="13 14">
    <name type="scientific">candidate division WWE3 bacterium RIFCSPLOWO2_01_FULL_39_13</name>
    <dbReference type="NCBI Taxonomy" id="1802624"/>
    <lineage>
        <taxon>Bacteria</taxon>
        <taxon>Katanobacteria</taxon>
    </lineage>
</organism>
<dbReference type="InterPro" id="IPR023405">
    <property type="entry name" value="Topo_IA_core_domain"/>
</dbReference>
<dbReference type="NCBIfam" id="TIGR01051">
    <property type="entry name" value="topA_bact"/>
    <property type="match status" value="1"/>
</dbReference>
<comment type="similarity">
    <text evidence="2 10">Belongs to the type IA topoisomerase family.</text>
</comment>
<dbReference type="SMART" id="SM00437">
    <property type="entry name" value="TOP1Ac"/>
    <property type="match status" value="1"/>
</dbReference>
<dbReference type="InterPro" id="IPR013826">
    <property type="entry name" value="Topo_IA_cen_sub3"/>
</dbReference>
<reference evidence="13 14" key="1">
    <citation type="journal article" date="2016" name="Nat. Commun.">
        <title>Thousands of microbial genomes shed light on interconnected biogeochemical processes in an aquifer system.</title>
        <authorList>
            <person name="Anantharaman K."/>
            <person name="Brown C.T."/>
            <person name="Hug L.A."/>
            <person name="Sharon I."/>
            <person name="Castelle C.J."/>
            <person name="Probst A.J."/>
            <person name="Thomas B.C."/>
            <person name="Singh A."/>
            <person name="Wilkins M.J."/>
            <person name="Karaoz U."/>
            <person name="Brodie E.L."/>
            <person name="Williams K.H."/>
            <person name="Hubbard S.S."/>
            <person name="Banfield J.F."/>
        </authorList>
    </citation>
    <scope>NUCLEOTIDE SEQUENCE [LARGE SCALE GENOMIC DNA]</scope>
</reference>
<dbReference type="Gene3D" id="2.70.20.10">
    <property type="entry name" value="Topoisomerase I, domain 3"/>
    <property type="match status" value="1"/>
</dbReference>
<feature type="site" description="Interaction with DNA" evidence="10">
    <location>
        <position position="176"/>
    </location>
</feature>
<dbReference type="PRINTS" id="PR00417">
    <property type="entry name" value="PRTPISMRASEI"/>
</dbReference>
<dbReference type="Gene3D" id="1.10.460.10">
    <property type="entry name" value="Topoisomerase I, domain 2"/>
    <property type="match status" value="1"/>
</dbReference>
<dbReference type="InterPro" id="IPR013497">
    <property type="entry name" value="Topo_IA_cen"/>
</dbReference>
<evidence type="ECO:0000256" key="6">
    <source>
        <dbReference type="ARBA" id="ARBA00022842"/>
    </source>
</evidence>
<dbReference type="Proteomes" id="UP000178771">
    <property type="component" value="Unassembled WGS sequence"/>
</dbReference>
<dbReference type="AlphaFoldDB" id="A0A1F4V4A9"/>
<evidence type="ECO:0000256" key="4">
    <source>
        <dbReference type="ARBA" id="ARBA00022771"/>
    </source>
</evidence>
<protein>
    <recommendedName>
        <fullName evidence="10">DNA topoisomerase 1</fullName>
        <ecNumber evidence="10">5.6.2.1</ecNumber>
    </recommendedName>
    <alternativeName>
        <fullName evidence="10">DNA topoisomerase I</fullName>
    </alternativeName>
</protein>
<keyword evidence="6" id="KW-0460">Magnesium</keyword>
<feature type="site" description="Interaction with DNA" evidence="10">
    <location>
        <position position="558"/>
    </location>
</feature>
<dbReference type="Pfam" id="PF01396">
    <property type="entry name" value="Zn_ribbon_Top1"/>
    <property type="match status" value="3"/>
</dbReference>
<comment type="catalytic activity">
    <reaction evidence="1 10">
        <text>ATP-independent breakage of single-stranded DNA, followed by passage and rejoining.</text>
        <dbReference type="EC" id="5.6.2.1"/>
    </reaction>
</comment>
<feature type="site" description="Interaction with DNA" evidence="10">
    <location>
        <position position="356"/>
    </location>
</feature>
<keyword evidence="8 10" id="KW-0238">DNA-binding</keyword>
<dbReference type="InterPro" id="IPR023406">
    <property type="entry name" value="Topo_IA_AS"/>
</dbReference>
<dbReference type="SUPFAM" id="SSF56712">
    <property type="entry name" value="Prokaryotic type I DNA topoisomerase"/>
    <property type="match status" value="1"/>
</dbReference>
<dbReference type="InterPro" id="IPR028612">
    <property type="entry name" value="Topoisom_1_IA"/>
</dbReference>
<dbReference type="PANTHER" id="PTHR42785:SF1">
    <property type="entry name" value="DNA TOPOISOMERASE"/>
    <property type="match status" value="1"/>
</dbReference>
<evidence type="ECO:0000313" key="13">
    <source>
        <dbReference type="EMBL" id="OGC52024.1"/>
    </source>
</evidence>
<comment type="caution">
    <text evidence="13">The sequence shown here is derived from an EMBL/GenBank/DDBJ whole genome shotgun (WGS) entry which is preliminary data.</text>
</comment>
<evidence type="ECO:0000259" key="11">
    <source>
        <dbReference type="PROSITE" id="PS50880"/>
    </source>
</evidence>
<feature type="site" description="Interaction with DNA" evidence="10">
    <location>
        <position position="191"/>
    </location>
</feature>
<evidence type="ECO:0000256" key="8">
    <source>
        <dbReference type="ARBA" id="ARBA00023125"/>
    </source>
</evidence>
<dbReference type="PROSITE" id="PS00396">
    <property type="entry name" value="TOPO_IA_1"/>
    <property type="match status" value="1"/>
</dbReference>
<dbReference type="PROSITE" id="PS50880">
    <property type="entry name" value="TOPRIM"/>
    <property type="match status" value="1"/>
</dbReference>
<feature type="site" description="Interaction with DNA" evidence="10">
    <location>
        <position position="179"/>
    </location>
</feature>
<gene>
    <name evidence="10" type="primary">topA</name>
    <name evidence="13" type="ORF">A2982_00240</name>
</gene>
<dbReference type="EC" id="5.6.2.1" evidence="10"/>
<dbReference type="EMBL" id="MEVH01000007">
    <property type="protein sequence ID" value="OGC52024.1"/>
    <property type="molecule type" value="Genomic_DNA"/>
</dbReference>
<dbReference type="Gene3D" id="3.40.50.140">
    <property type="match status" value="1"/>
</dbReference>
<dbReference type="InterPro" id="IPR003601">
    <property type="entry name" value="Topo_IA_2"/>
</dbReference>
<evidence type="ECO:0000256" key="2">
    <source>
        <dbReference type="ARBA" id="ARBA00009446"/>
    </source>
</evidence>
<dbReference type="GO" id="GO:0003677">
    <property type="term" value="F:DNA binding"/>
    <property type="evidence" value="ECO:0007669"/>
    <property type="project" value="UniProtKB-KW"/>
</dbReference>
<dbReference type="InterPro" id="IPR006171">
    <property type="entry name" value="TOPRIM_dom"/>
</dbReference>
<dbReference type="SMART" id="SM00436">
    <property type="entry name" value="TOP1Bc"/>
    <property type="match status" value="1"/>
</dbReference>
<evidence type="ECO:0000256" key="3">
    <source>
        <dbReference type="ARBA" id="ARBA00022723"/>
    </source>
</evidence>
<keyword evidence="5" id="KW-0862">Zinc</keyword>
<sequence>MKNLVVVESPSKTKKLSDFLGKGYKVVSSVGHIRDLPKSSLGVDVEHNFIPLYINAPDKKDVIRDLKKEAKTSDSIYLATDLDREGEAIAWHVAYVMNNDNDLKDESPSAAQSPSIVQLADSQNFQIAGKLKNSLGHNPKIYRVTFDSITKESVLDAFKTPRRLDMSLVDAQQARRVLDRLVGYKLSPLLWEKIRYGLSAGRVQSVAVRFIVEREREIKKFKKSLYFEIIGEFGSPTAMTSAIAIGATGAIGARLSKINGKSIYEKKKYDLFAGQYSVSCTAISSQQEADKILKDLKSCAFTVSKAEKKETRSHPSPPFTTASLQQSAASNLGYSPKRTMQIAQRLYEGGRITYMRTDSVNINPGFVKQVRNYINGEFGSKYLFNTERYYRAKKSARVQEAHEAVRPTSVQISAEKLPESVTPQERKLYDLIYRRTVATQMSPAVYSNSRVEIDGSKNEAVDKAKMSPNKVSAYTFSASGSILVFDGFLKVYHSKNRDVEIPDVKIGGRLNMAKAESEAKELTPPPRYNESSLVKELERFGIGRPSTYASIIDTIQARGYVKKEDKVLYPTDNGMVVNDLLAKHFPQIVDIDFTAEMEGNLDEVALGKLNWKKLIKDFYTPFEKLLIAKKKEIKKEDVVVLEKTKEKCPECKKGKLVVKLGKYGRFLSCEKFPDCQYARPIEDNTGEGNPNADQQKELDNLNEKCPECQGKLLVKTGRFGQFIACENYPKCKYTRKIDKKVGMKCPECGGKQGGEVVYKKTKKGRTFYGCSRYPDCKFASWTKPKK</sequence>
<feature type="region of interest" description="Interaction with DNA" evidence="10">
    <location>
        <begin position="199"/>
        <end position="204"/>
    </location>
</feature>
<evidence type="ECO:0000259" key="12">
    <source>
        <dbReference type="PROSITE" id="PS52039"/>
    </source>
</evidence>
<dbReference type="GO" id="GO:0005694">
    <property type="term" value="C:chromosome"/>
    <property type="evidence" value="ECO:0007669"/>
    <property type="project" value="InterPro"/>
</dbReference>
<dbReference type="CDD" id="cd00186">
    <property type="entry name" value="TOP1Ac"/>
    <property type="match status" value="1"/>
</dbReference>
<proteinExistence type="inferred from homology"/>
<dbReference type="InterPro" id="IPR005733">
    <property type="entry name" value="TopoI_bac-type"/>
</dbReference>
<dbReference type="InterPro" id="IPR013498">
    <property type="entry name" value="Topo_IA_Znf"/>
</dbReference>
<dbReference type="Gene3D" id="3.30.65.10">
    <property type="entry name" value="Bacterial Topoisomerase I, domain 1"/>
    <property type="match status" value="3"/>
</dbReference>
<keyword evidence="3" id="KW-0479">Metal-binding</keyword>
<accession>A0A1F4V4A9</accession>
<dbReference type="PROSITE" id="PS52039">
    <property type="entry name" value="TOPO_IA_2"/>
    <property type="match status" value="1"/>
</dbReference>
<evidence type="ECO:0000256" key="7">
    <source>
        <dbReference type="ARBA" id="ARBA00023029"/>
    </source>
</evidence>
<dbReference type="HAMAP" id="MF_00952">
    <property type="entry name" value="Topoisom_1_prok"/>
    <property type="match status" value="1"/>
</dbReference>
<dbReference type="GO" id="GO:0006265">
    <property type="term" value="P:DNA topological change"/>
    <property type="evidence" value="ECO:0007669"/>
    <property type="project" value="UniProtKB-UniRule"/>
</dbReference>
<dbReference type="GO" id="GO:0003917">
    <property type="term" value="F:DNA topoisomerase type I (single strand cut, ATP-independent) activity"/>
    <property type="evidence" value="ECO:0007669"/>
    <property type="project" value="UniProtKB-UniRule"/>
</dbReference>
<evidence type="ECO:0000313" key="14">
    <source>
        <dbReference type="Proteomes" id="UP000178771"/>
    </source>
</evidence>
<dbReference type="SUPFAM" id="SSF57783">
    <property type="entry name" value="Zinc beta-ribbon"/>
    <property type="match status" value="2"/>
</dbReference>
<dbReference type="InterPro" id="IPR013824">
    <property type="entry name" value="Topo_IA_cen_sub1"/>
</dbReference>
<feature type="site" description="Interaction with DNA" evidence="10">
    <location>
        <position position="32"/>
    </location>
</feature>
<feature type="site" description="Interaction with DNA" evidence="10">
    <location>
        <position position="184"/>
    </location>
</feature>
<feature type="domain" description="Toprim" evidence="11">
    <location>
        <begin position="2"/>
        <end position="112"/>
    </location>
</feature>
<evidence type="ECO:0000256" key="1">
    <source>
        <dbReference type="ARBA" id="ARBA00000213"/>
    </source>
</evidence>
<dbReference type="InterPro" id="IPR003602">
    <property type="entry name" value="Topo_IA_DNA-bd_dom"/>
</dbReference>
<dbReference type="Pfam" id="PF01751">
    <property type="entry name" value="Toprim"/>
    <property type="match status" value="1"/>
</dbReference>
<name>A0A1F4V4A9_UNCKA</name>
<comment type="function">
    <text evidence="10">Releases the supercoiling and torsional tension of DNA, which is introduced during the DNA replication and transcription, by transiently cleaving and rejoining one strand of the DNA duplex. Introduces a single-strand break via transesterification at a target site in duplex DNA. The scissile phosphodiester is attacked by the catalytic tyrosine of the enzyme, resulting in the formation of a DNA-(5'-phosphotyrosyl)-enzyme intermediate and the expulsion of a 3'-OH DNA strand. The free DNA strand then undergoes passage around the unbroken strand, thus removing DNA supercoils. Finally, in the religation step, the DNA 3'-OH attacks the covalent intermediate to expel the active-site tyrosine and restore the DNA phosphodiester backbone.</text>
</comment>
<dbReference type="Gene3D" id="1.10.290.10">
    <property type="entry name" value="Topoisomerase I, domain 4"/>
    <property type="match status" value="1"/>
</dbReference>
<feature type="domain" description="Topo IA-type catalytic" evidence="12">
    <location>
        <begin position="165"/>
        <end position="626"/>
    </location>
</feature>